<evidence type="ECO:0000313" key="3">
    <source>
        <dbReference type="Proteomes" id="UP000092666"/>
    </source>
</evidence>
<keyword evidence="3" id="KW-1185">Reference proteome</keyword>
<evidence type="ECO:0000256" key="1">
    <source>
        <dbReference type="SAM" id="MobiDB-lite"/>
    </source>
</evidence>
<feature type="region of interest" description="Disordered" evidence="1">
    <location>
        <begin position="69"/>
        <end position="90"/>
    </location>
</feature>
<name>A0A1B9H0I6_9TREE</name>
<protein>
    <submittedName>
        <fullName evidence="2">Uncharacterized protein</fullName>
    </submittedName>
</protein>
<reference evidence="2 3" key="1">
    <citation type="submission" date="2013-07" db="EMBL/GenBank/DDBJ databases">
        <title>The Genome Sequence of Cryptococcus heveanensis BCC8398.</title>
        <authorList>
            <consortium name="The Broad Institute Genome Sequencing Platform"/>
            <person name="Cuomo C."/>
            <person name="Litvintseva A."/>
            <person name="Chen Y."/>
            <person name="Heitman J."/>
            <person name="Sun S."/>
            <person name="Springer D."/>
            <person name="Dromer F."/>
            <person name="Young S.K."/>
            <person name="Zeng Q."/>
            <person name="Gargeya S."/>
            <person name="Fitzgerald M."/>
            <person name="Abouelleil A."/>
            <person name="Alvarado L."/>
            <person name="Berlin A.M."/>
            <person name="Chapman S.B."/>
            <person name="Dewar J."/>
            <person name="Goldberg J."/>
            <person name="Griggs A."/>
            <person name="Gujja S."/>
            <person name="Hansen M."/>
            <person name="Howarth C."/>
            <person name="Imamovic A."/>
            <person name="Larimer J."/>
            <person name="McCowan C."/>
            <person name="Murphy C."/>
            <person name="Pearson M."/>
            <person name="Priest M."/>
            <person name="Roberts A."/>
            <person name="Saif S."/>
            <person name="Shea T."/>
            <person name="Sykes S."/>
            <person name="Wortman J."/>
            <person name="Nusbaum C."/>
            <person name="Birren B."/>
        </authorList>
    </citation>
    <scope>NUCLEOTIDE SEQUENCE [LARGE SCALE GENOMIC DNA]</scope>
    <source>
        <strain evidence="2 3">BCC8398</strain>
    </source>
</reference>
<feature type="region of interest" description="Disordered" evidence="1">
    <location>
        <begin position="1"/>
        <end position="38"/>
    </location>
</feature>
<proteinExistence type="predicted"/>
<dbReference type="EMBL" id="KI669494">
    <property type="protein sequence ID" value="OCF36757.1"/>
    <property type="molecule type" value="Genomic_DNA"/>
</dbReference>
<evidence type="ECO:0000313" key="2">
    <source>
        <dbReference type="EMBL" id="OCF36757.1"/>
    </source>
</evidence>
<feature type="compositionally biased region" description="Basic and acidic residues" evidence="1">
    <location>
        <begin position="142"/>
        <end position="156"/>
    </location>
</feature>
<dbReference type="Proteomes" id="UP000092666">
    <property type="component" value="Unassembled WGS sequence"/>
</dbReference>
<organism evidence="2 3">
    <name type="scientific">Kwoniella heveanensis BCC8398</name>
    <dbReference type="NCBI Taxonomy" id="1296120"/>
    <lineage>
        <taxon>Eukaryota</taxon>
        <taxon>Fungi</taxon>
        <taxon>Dikarya</taxon>
        <taxon>Basidiomycota</taxon>
        <taxon>Agaricomycotina</taxon>
        <taxon>Tremellomycetes</taxon>
        <taxon>Tremellales</taxon>
        <taxon>Cryptococcaceae</taxon>
        <taxon>Kwoniella</taxon>
    </lineage>
</organism>
<feature type="compositionally biased region" description="Polar residues" evidence="1">
    <location>
        <begin position="81"/>
        <end position="90"/>
    </location>
</feature>
<feature type="region of interest" description="Disordered" evidence="1">
    <location>
        <begin position="132"/>
        <end position="156"/>
    </location>
</feature>
<gene>
    <name evidence="2" type="ORF">I316_01353</name>
</gene>
<reference evidence="3" key="2">
    <citation type="submission" date="2013-12" db="EMBL/GenBank/DDBJ databases">
        <title>Evolution of pathogenesis and genome organization in the Tremellales.</title>
        <authorList>
            <person name="Cuomo C."/>
            <person name="Litvintseva A."/>
            <person name="Heitman J."/>
            <person name="Chen Y."/>
            <person name="Sun S."/>
            <person name="Springer D."/>
            <person name="Dromer F."/>
            <person name="Young S."/>
            <person name="Zeng Q."/>
            <person name="Chapman S."/>
            <person name="Gujja S."/>
            <person name="Saif S."/>
            <person name="Birren B."/>
        </authorList>
    </citation>
    <scope>NUCLEOTIDE SEQUENCE [LARGE SCALE GENOMIC DNA]</scope>
    <source>
        <strain evidence="3">BCC8398</strain>
    </source>
</reference>
<sequence length="277" mass="30204">MSSRSSATDDSDNSSDTTEKSSNATTQSTEGINGEFADKSTRSKIAFTAISTDVTERSSAFDPSSIKWTITETDEEGGESAKSTVSLSDLASSAGTVLRAKKKEKNPGRKHAIRMEVYKRVLGSDIDTKFDQETAATAEASAEPKSRKKPETVEDRDAKIEKIFAKNADNGSKPLTTYRVTNTEGQPSTVTLYYTKKGGGGQGEFSILRWDGSQLSHYPKLGLEGLYFHCKEYGSTIEADSRLYTDAEEYLNGLIDRGEISKTAQPAASKSKKKRKK</sequence>
<feature type="compositionally biased region" description="Low complexity" evidence="1">
    <location>
        <begin position="1"/>
        <end position="22"/>
    </location>
</feature>
<dbReference type="AlphaFoldDB" id="A0A1B9H0I6"/>
<accession>A0A1B9H0I6</accession>